<reference evidence="2 3" key="1">
    <citation type="journal article" date="2018" name="Front. Microbiol.">
        <title>Hydrolytic Capabilities as a Key to Environmental Success: Chitinolytic and Cellulolytic Acidobacteria From Acidic Sub-arctic Soils and Boreal Peatlands.</title>
        <authorList>
            <person name="Belova S.E."/>
            <person name="Ravin N.V."/>
            <person name="Pankratov T.A."/>
            <person name="Rakitin A.L."/>
            <person name="Ivanova A.A."/>
            <person name="Beletsky A.V."/>
            <person name="Mardanov A.V."/>
            <person name="Sinninghe Damste J.S."/>
            <person name="Dedysh S.N."/>
        </authorList>
    </citation>
    <scope>NUCLEOTIDE SEQUENCE [LARGE SCALE GENOMIC DNA]</scope>
    <source>
        <strain evidence="2 3">SBC82</strain>
    </source>
</reference>
<dbReference type="AlphaFoldDB" id="A0A2Z5FW85"/>
<keyword evidence="1" id="KW-0812">Transmembrane</keyword>
<dbReference type="EMBL" id="CP030840">
    <property type="protein sequence ID" value="AXC11153.1"/>
    <property type="molecule type" value="Genomic_DNA"/>
</dbReference>
<evidence type="ECO:0000256" key="1">
    <source>
        <dbReference type="SAM" id="Phobius"/>
    </source>
</evidence>
<dbReference type="KEGG" id="abas:ACPOL_1811"/>
<sequence length="202" mass="21633">MASPTPPPSKLPGLALASFQGGRGGNPLLNILAAAVVVLLVIGAYVYFGEKPPVAAGEVAHLTAYPVHRVSNSALEATPAAAKVEQTFDQIVVVAEVRLHNRSHGPLFLSDMSAVLSLPGEEQRSLAANPTDFNRVFVAYPDLVPIKQPPLLRDTTIPAGGSVEGELVFNYPITKQQWDLRRSLDITISFLHQKDLVLTAPQ</sequence>
<dbReference type="Proteomes" id="UP000253606">
    <property type="component" value="Chromosome"/>
</dbReference>
<evidence type="ECO:0000313" key="2">
    <source>
        <dbReference type="EMBL" id="AXC11153.1"/>
    </source>
</evidence>
<gene>
    <name evidence="2" type="ORF">ACPOL_1811</name>
</gene>
<protein>
    <submittedName>
        <fullName evidence="2">Uncharacterized protein</fullName>
    </submittedName>
</protein>
<organism evidence="2 3">
    <name type="scientific">Acidisarcina polymorpha</name>
    <dbReference type="NCBI Taxonomy" id="2211140"/>
    <lineage>
        <taxon>Bacteria</taxon>
        <taxon>Pseudomonadati</taxon>
        <taxon>Acidobacteriota</taxon>
        <taxon>Terriglobia</taxon>
        <taxon>Terriglobales</taxon>
        <taxon>Acidobacteriaceae</taxon>
        <taxon>Acidisarcina</taxon>
    </lineage>
</organism>
<keyword evidence="3" id="KW-1185">Reference proteome</keyword>
<evidence type="ECO:0000313" key="3">
    <source>
        <dbReference type="Proteomes" id="UP000253606"/>
    </source>
</evidence>
<keyword evidence="1" id="KW-1133">Transmembrane helix</keyword>
<name>A0A2Z5FW85_9BACT</name>
<feature type="transmembrane region" description="Helical" evidence="1">
    <location>
        <begin position="28"/>
        <end position="48"/>
    </location>
</feature>
<keyword evidence="1" id="KW-0472">Membrane</keyword>
<proteinExistence type="predicted"/>
<accession>A0A2Z5FW85</accession>